<dbReference type="InterPro" id="IPR036388">
    <property type="entry name" value="WH-like_DNA-bd_sf"/>
</dbReference>
<comment type="caution">
    <text evidence="10">The sequence shown here is derived from an EMBL/GenBank/DDBJ whole genome shotgun (WGS) entry which is preliminary data.</text>
</comment>
<keyword evidence="1 6" id="KW-0597">Phosphoprotein</keyword>
<dbReference type="InterPro" id="IPR001867">
    <property type="entry name" value="OmpR/PhoB-type_DNA-bd"/>
</dbReference>
<evidence type="ECO:0000313" key="11">
    <source>
        <dbReference type="Proteomes" id="UP000251835"/>
    </source>
</evidence>
<dbReference type="Pfam" id="PF00486">
    <property type="entry name" value="Trans_reg_C"/>
    <property type="match status" value="1"/>
</dbReference>
<keyword evidence="2" id="KW-0902">Two-component regulatory system</keyword>
<dbReference type="OrthoDB" id="1524092at2"/>
<keyword evidence="4 7" id="KW-0238">DNA-binding</keyword>
<feature type="domain" description="OmpR/PhoB-type" evidence="9">
    <location>
        <begin position="122"/>
        <end position="221"/>
    </location>
</feature>
<name>A0A7L4UQB0_BALHA</name>
<dbReference type="SMART" id="SM00448">
    <property type="entry name" value="REC"/>
    <property type="match status" value="1"/>
</dbReference>
<keyword evidence="5" id="KW-0804">Transcription</keyword>
<evidence type="ECO:0000259" key="8">
    <source>
        <dbReference type="PROSITE" id="PS50110"/>
    </source>
</evidence>
<organism evidence="10 11">
    <name type="scientific">Balneicella halophila</name>
    <dbReference type="NCBI Taxonomy" id="1537566"/>
    <lineage>
        <taxon>Bacteria</taxon>
        <taxon>Pseudomonadati</taxon>
        <taxon>Bacteroidota</taxon>
        <taxon>Bacteroidia</taxon>
        <taxon>Bacteroidales</taxon>
        <taxon>Balneicellaceae</taxon>
        <taxon>Balneicella</taxon>
    </lineage>
</organism>
<dbReference type="Gene3D" id="3.40.50.2300">
    <property type="match status" value="1"/>
</dbReference>
<dbReference type="PANTHER" id="PTHR48111:SF1">
    <property type="entry name" value="TWO-COMPONENT RESPONSE REGULATOR ORR33"/>
    <property type="match status" value="1"/>
</dbReference>
<dbReference type="GO" id="GO:0032993">
    <property type="term" value="C:protein-DNA complex"/>
    <property type="evidence" value="ECO:0007669"/>
    <property type="project" value="TreeGrafter"/>
</dbReference>
<evidence type="ECO:0000256" key="5">
    <source>
        <dbReference type="ARBA" id="ARBA00023163"/>
    </source>
</evidence>
<dbReference type="Proteomes" id="UP000251835">
    <property type="component" value="Unassembled WGS sequence"/>
</dbReference>
<gene>
    <name evidence="10" type="ORF">C7377_0227</name>
</gene>
<dbReference type="GO" id="GO:0000156">
    <property type="term" value="F:phosphorelay response regulator activity"/>
    <property type="evidence" value="ECO:0007669"/>
    <property type="project" value="TreeGrafter"/>
</dbReference>
<evidence type="ECO:0000256" key="7">
    <source>
        <dbReference type="PROSITE-ProRule" id="PRU01091"/>
    </source>
</evidence>
<dbReference type="EMBL" id="QENZ01000003">
    <property type="protein sequence ID" value="PVX51933.1"/>
    <property type="molecule type" value="Genomic_DNA"/>
</dbReference>
<dbReference type="PROSITE" id="PS51755">
    <property type="entry name" value="OMPR_PHOB"/>
    <property type="match status" value="1"/>
</dbReference>
<proteinExistence type="predicted"/>
<dbReference type="GO" id="GO:0000976">
    <property type="term" value="F:transcription cis-regulatory region binding"/>
    <property type="evidence" value="ECO:0007669"/>
    <property type="project" value="TreeGrafter"/>
</dbReference>
<dbReference type="PANTHER" id="PTHR48111">
    <property type="entry name" value="REGULATOR OF RPOS"/>
    <property type="match status" value="1"/>
</dbReference>
<keyword evidence="11" id="KW-1185">Reference proteome</keyword>
<evidence type="ECO:0000256" key="2">
    <source>
        <dbReference type="ARBA" id="ARBA00023012"/>
    </source>
</evidence>
<keyword evidence="3" id="KW-0805">Transcription regulation</keyword>
<dbReference type="PROSITE" id="PS50110">
    <property type="entry name" value="RESPONSE_REGULATORY"/>
    <property type="match status" value="1"/>
</dbReference>
<feature type="domain" description="Response regulatory" evidence="8">
    <location>
        <begin position="5"/>
        <end position="119"/>
    </location>
</feature>
<dbReference type="CDD" id="cd00156">
    <property type="entry name" value="REC"/>
    <property type="match status" value="1"/>
</dbReference>
<dbReference type="RefSeq" id="WP_116495501.1">
    <property type="nucleotide sequence ID" value="NZ_QENZ01000003.1"/>
</dbReference>
<dbReference type="Pfam" id="PF00072">
    <property type="entry name" value="Response_reg"/>
    <property type="match status" value="1"/>
</dbReference>
<evidence type="ECO:0000313" key="10">
    <source>
        <dbReference type="EMBL" id="PVX51933.1"/>
    </source>
</evidence>
<dbReference type="SMART" id="SM00862">
    <property type="entry name" value="Trans_reg_C"/>
    <property type="match status" value="1"/>
</dbReference>
<protein>
    <submittedName>
        <fullName evidence="10">DNA-binding response OmpR family regulator</fullName>
    </submittedName>
</protein>
<dbReference type="InterPro" id="IPR011006">
    <property type="entry name" value="CheY-like_superfamily"/>
</dbReference>
<sequence length="222" mass="24969">MIAQRILLVDDDTELGNFVSMALTSLGYQVHFQNSLLGVESIIRDFSPSIILFDVEIGADNGIEKAETILKHFKNIPILFISSHTDAQIVAKGITTGGVGYIRKPFKITELAAYIKRFALDPNIFNLSQYKLNAKDSTLFYNDSLIKKLSTLEFKLLHLLILKKNTIVSKEQIATTLWGGELDEGYEASINNLNSKLRELLNKDSKITIETIRGKGFRLIFE</sequence>
<dbReference type="AlphaFoldDB" id="A0A7L4UQB0"/>
<feature type="modified residue" description="4-aspartylphosphate" evidence="6">
    <location>
        <position position="54"/>
    </location>
</feature>
<dbReference type="GO" id="GO:0005829">
    <property type="term" value="C:cytosol"/>
    <property type="evidence" value="ECO:0007669"/>
    <property type="project" value="TreeGrafter"/>
</dbReference>
<evidence type="ECO:0000256" key="4">
    <source>
        <dbReference type="ARBA" id="ARBA00023125"/>
    </source>
</evidence>
<accession>A0A7L4UQB0</accession>
<dbReference type="InterPro" id="IPR001789">
    <property type="entry name" value="Sig_transdc_resp-reg_receiver"/>
</dbReference>
<dbReference type="GO" id="GO:0006355">
    <property type="term" value="P:regulation of DNA-templated transcription"/>
    <property type="evidence" value="ECO:0007669"/>
    <property type="project" value="InterPro"/>
</dbReference>
<dbReference type="Gene3D" id="1.10.10.10">
    <property type="entry name" value="Winged helix-like DNA-binding domain superfamily/Winged helix DNA-binding domain"/>
    <property type="match status" value="1"/>
</dbReference>
<dbReference type="SUPFAM" id="SSF52172">
    <property type="entry name" value="CheY-like"/>
    <property type="match status" value="1"/>
</dbReference>
<evidence type="ECO:0000256" key="6">
    <source>
        <dbReference type="PROSITE-ProRule" id="PRU00169"/>
    </source>
</evidence>
<evidence type="ECO:0000256" key="1">
    <source>
        <dbReference type="ARBA" id="ARBA00022553"/>
    </source>
</evidence>
<evidence type="ECO:0000259" key="9">
    <source>
        <dbReference type="PROSITE" id="PS51755"/>
    </source>
</evidence>
<evidence type="ECO:0000256" key="3">
    <source>
        <dbReference type="ARBA" id="ARBA00023015"/>
    </source>
</evidence>
<reference evidence="10 11" key="1">
    <citation type="submission" date="2018-05" db="EMBL/GenBank/DDBJ databases">
        <title>Genomic Encyclopedia of Type Strains, Phase IV (KMG-IV): sequencing the most valuable type-strain genomes for metagenomic binning, comparative biology and taxonomic classification.</title>
        <authorList>
            <person name="Goeker M."/>
        </authorList>
    </citation>
    <scope>NUCLEOTIDE SEQUENCE [LARGE SCALE GENOMIC DNA]</scope>
    <source>
        <strain evidence="10 11">DSM 28579</strain>
    </source>
</reference>
<dbReference type="InterPro" id="IPR039420">
    <property type="entry name" value="WalR-like"/>
</dbReference>
<feature type="DNA-binding region" description="OmpR/PhoB-type" evidence="7">
    <location>
        <begin position="122"/>
        <end position="221"/>
    </location>
</feature>